<proteinExistence type="predicted"/>
<protein>
    <submittedName>
        <fullName evidence="2">DUF448 domain-containing protein</fullName>
    </submittedName>
</protein>
<dbReference type="Pfam" id="PF04296">
    <property type="entry name" value="YlxR"/>
    <property type="match status" value="1"/>
</dbReference>
<dbReference type="InterPro" id="IPR035931">
    <property type="entry name" value="YlxR-like_sf"/>
</dbReference>
<dbReference type="Proteomes" id="UP000226442">
    <property type="component" value="Unassembled WGS sequence"/>
</dbReference>
<dbReference type="OrthoDB" id="426849at2"/>
<reference evidence="2" key="1">
    <citation type="submission" date="2017-10" db="EMBL/GenBank/DDBJ databases">
        <title>Draft genome sequence of the planktic cyanobacteria Tychonema bourrellyi isolated from alpine lentic freshwater.</title>
        <authorList>
            <person name="Tett A."/>
            <person name="Armanini F."/>
            <person name="Asnicar F."/>
            <person name="Boscaini A."/>
            <person name="Pasolli E."/>
            <person name="Zolfo M."/>
            <person name="Donati C."/>
            <person name="Salmaso N."/>
            <person name="Segata N."/>
        </authorList>
    </citation>
    <scope>NUCLEOTIDE SEQUENCE</scope>
    <source>
        <strain evidence="2">FEM_GT703</strain>
    </source>
</reference>
<dbReference type="PANTHER" id="PTHR34215:SF1">
    <property type="entry name" value="YLXR DOMAIN-CONTAINING PROTEIN"/>
    <property type="match status" value="1"/>
</dbReference>
<keyword evidence="3" id="KW-1185">Reference proteome</keyword>
<accession>A0A2G4F6P7</accession>
<evidence type="ECO:0000313" key="3">
    <source>
        <dbReference type="Proteomes" id="UP000226442"/>
    </source>
</evidence>
<dbReference type="EMBL" id="NXIB02000001">
    <property type="protein sequence ID" value="PHX57371.1"/>
    <property type="molecule type" value="Genomic_DNA"/>
</dbReference>
<sequence>MKPNYRCCASCRKIAPKEAFWRVVRLYPSHQVQLDLGMGRSAYLCPQAECLKAAQKKNRLGRSLKAPVADQLYQTLWQRLATSDCADL</sequence>
<gene>
    <name evidence="2" type="ORF">CP500_000045</name>
</gene>
<dbReference type="Gene3D" id="3.30.1230.10">
    <property type="entry name" value="YlxR-like"/>
    <property type="match status" value="1"/>
</dbReference>
<evidence type="ECO:0000313" key="2">
    <source>
        <dbReference type="EMBL" id="PHX57371.1"/>
    </source>
</evidence>
<dbReference type="AlphaFoldDB" id="A0A2G4F6P7"/>
<dbReference type="InterPro" id="IPR037465">
    <property type="entry name" value="YlxR"/>
</dbReference>
<comment type="caution">
    <text evidence="2">The sequence shown here is derived from an EMBL/GenBank/DDBJ whole genome shotgun (WGS) entry which is preliminary data.</text>
</comment>
<evidence type="ECO:0000259" key="1">
    <source>
        <dbReference type="Pfam" id="PF04296"/>
    </source>
</evidence>
<feature type="domain" description="YlxR" evidence="1">
    <location>
        <begin position="6"/>
        <end position="77"/>
    </location>
</feature>
<dbReference type="SUPFAM" id="SSF64376">
    <property type="entry name" value="YlxR-like"/>
    <property type="match status" value="1"/>
</dbReference>
<name>A0A2G4F6P7_9CYAN</name>
<dbReference type="InterPro" id="IPR007393">
    <property type="entry name" value="YlxR_dom"/>
</dbReference>
<organism evidence="2 3">
    <name type="scientific">Tychonema bourrellyi FEM_GT703</name>
    <dbReference type="NCBI Taxonomy" id="2040638"/>
    <lineage>
        <taxon>Bacteria</taxon>
        <taxon>Bacillati</taxon>
        <taxon>Cyanobacteriota</taxon>
        <taxon>Cyanophyceae</taxon>
        <taxon>Oscillatoriophycideae</taxon>
        <taxon>Oscillatoriales</taxon>
        <taxon>Microcoleaceae</taxon>
        <taxon>Tychonema</taxon>
    </lineage>
</organism>
<dbReference type="PANTHER" id="PTHR34215">
    <property type="entry name" value="BLL0784 PROTEIN"/>
    <property type="match status" value="1"/>
</dbReference>